<accession>A0AAW7Q0E8</accession>
<dbReference type="InterPro" id="IPR010488">
    <property type="entry name" value="Zeta_toxin_domain"/>
</dbReference>
<keyword evidence="1" id="KW-0547">Nucleotide-binding</keyword>
<gene>
    <name evidence="4" type="ORF">O8C76_10405</name>
</gene>
<evidence type="ECO:0000256" key="2">
    <source>
        <dbReference type="ARBA" id="ARBA00022840"/>
    </source>
</evidence>
<dbReference type="GO" id="GO:0005524">
    <property type="term" value="F:ATP binding"/>
    <property type="evidence" value="ECO:0007669"/>
    <property type="project" value="UniProtKB-KW"/>
</dbReference>
<dbReference type="Proteomes" id="UP001170288">
    <property type="component" value="Unassembled WGS sequence"/>
</dbReference>
<proteinExistence type="predicted"/>
<name>A0AAW7Q0E8_9BACT</name>
<dbReference type="Gene3D" id="3.40.50.300">
    <property type="entry name" value="P-loop containing nucleotide triphosphate hydrolases"/>
    <property type="match status" value="1"/>
</dbReference>
<dbReference type="GO" id="GO:0016301">
    <property type="term" value="F:kinase activity"/>
    <property type="evidence" value="ECO:0007669"/>
    <property type="project" value="InterPro"/>
</dbReference>
<evidence type="ECO:0000259" key="3">
    <source>
        <dbReference type="Pfam" id="PF06414"/>
    </source>
</evidence>
<sequence>MKNLNEIINGKLNLVWEEQILDRNPFALSNQENPQGFILGGQPGAGKSSLTEKIKNNLHNNILEINGDNFRKYHPDYENLQKEKGQDSSIYTQEFAAKMANTILSKAINEKYNIVIEGTFRTVETPIRTLKQLKDNGYKTNVLIQTCKQEISWASCLERYEKALKNDPNEARFTPKEHHDLVVTNLAKNVKEVAKSGLVDNMQVFARIPVKEKPNEFTQKEIYNSNSSKKMVNSATIEKHIFGERKISLDNGLSNGL</sequence>
<dbReference type="RefSeq" id="WP_301372563.1">
    <property type="nucleotide sequence ID" value="NZ_JAPZCX010000020.1"/>
</dbReference>
<protein>
    <submittedName>
        <fullName evidence="4">Zeta toxin family protein</fullName>
    </submittedName>
</protein>
<comment type="caution">
    <text evidence="4">The sequence shown here is derived from an EMBL/GenBank/DDBJ whole genome shotgun (WGS) entry which is preliminary data.</text>
</comment>
<dbReference type="AlphaFoldDB" id="A0AAW7Q0E8"/>
<reference evidence="4" key="1">
    <citation type="submission" date="2022-12" db="EMBL/GenBank/DDBJ databases">
        <authorList>
            <person name="Uljanovas D."/>
        </authorList>
    </citation>
    <scope>NUCLEOTIDE SEQUENCE</scope>
    <source>
        <strain evidence="4">RCM69</strain>
    </source>
</reference>
<dbReference type="InterPro" id="IPR027417">
    <property type="entry name" value="P-loop_NTPase"/>
</dbReference>
<feature type="domain" description="Zeta toxin" evidence="3">
    <location>
        <begin position="20"/>
        <end position="212"/>
    </location>
</feature>
<evidence type="ECO:0000313" key="4">
    <source>
        <dbReference type="EMBL" id="MDN5071431.1"/>
    </source>
</evidence>
<keyword evidence="2" id="KW-0067">ATP-binding</keyword>
<evidence type="ECO:0000313" key="5">
    <source>
        <dbReference type="Proteomes" id="UP001170288"/>
    </source>
</evidence>
<evidence type="ECO:0000256" key="1">
    <source>
        <dbReference type="ARBA" id="ARBA00022741"/>
    </source>
</evidence>
<organism evidence="4 5">
    <name type="scientific">Aliarcobacter butzleri</name>
    <dbReference type="NCBI Taxonomy" id="28197"/>
    <lineage>
        <taxon>Bacteria</taxon>
        <taxon>Pseudomonadati</taxon>
        <taxon>Campylobacterota</taxon>
        <taxon>Epsilonproteobacteria</taxon>
        <taxon>Campylobacterales</taxon>
        <taxon>Arcobacteraceae</taxon>
        <taxon>Aliarcobacter</taxon>
    </lineage>
</organism>
<dbReference type="EMBL" id="JAPZCX010000020">
    <property type="protein sequence ID" value="MDN5071431.1"/>
    <property type="molecule type" value="Genomic_DNA"/>
</dbReference>
<dbReference type="SUPFAM" id="SSF52540">
    <property type="entry name" value="P-loop containing nucleoside triphosphate hydrolases"/>
    <property type="match status" value="1"/>
</dbReference>
<reference evidence="4" key="2">
    <citation type="journal article" date="2023" name="Microorganisms">
        <title>Genomic Characterization of Arcobacter butzleri Strains Isolated from Various Sources in Lithuania.</title>
        <authorList>
            <person name="Uljanovas D."/>
            <person name="Golz G."/>
            <person name="Fleischmann S."/>
            <person name="Kudirkiene E."/>
            <person name="Kasetiene N."/>
            <person name="Grineviciene A."/>
            <person name="Tamuleviciene E."/>
            <person name="Aksomaitiene J."/>
            <person name="Alter T."/>
            <person name="Malakauskas M."/>
        </authorList>
    </citation>
    <scope>NUCLEOTIDE SEQUENCE</scope>
    <source>
        <strain evidence="4">RCM69</strain>
    </source>
</reference>
<dbReference type="Pfam" id="PF06414">
    <property type="entry name" value="Zeta_toxin"/>
    <property type="match status" value="1"/>
</dbReference>